<feature type="region of interest" description="Disordered" evidence="1">
    <location>
        <begin position="1"/>
        <end position="23"/>
    </location>
</feature>
<comment type="caution">
    <text evidence="2">The sequence shown here is derived from an EMBL/GenBank/DDBJ whole genome shotgun (WGS) entry which is preliminary data.</text>
</comment>
<gene>
    <name evidence="2" type="ORF">CYJ76_02950</name>
</gene>
<name>A0A2I1PCA8_9MICO</name>
<dbReference type="RefSeq" id="WP_083323716.1">
    <property type="nucleotide sequence ID" value="NZ_PKIZ01000004.1"/>
</dbReference>
<dbReference type="Proteomes" id="UP000234206">
    <property type="component" value="Unassembled WGS sequence"/>
</dbReference>
<protein>
    <submittedName>
        <fullName evidence="2">DUF1611 domain-containing protein</fullName>
    </submittedName>
</protein>
<evidence type="ECO:0000313" key="3">
    <source>
        <dbReference type="Proteomes" id="UP000234206"/>
    </source>
</evidence>
<dbReference type="SUPFAM" id="SSF52540">
    <property type="entry name" value="P-loop containing nucleoside triphosphate hydrolases"/>
    <property type="match status" value="1"/>
</dbReference>
<evidence type="ECO:0000313" key="2">
    <source>
        <dbReference type="EMBL" id="PKZ42272.1"/>
    </source>
</evidence>
<dbReference type="InterPro" id="IPR027417">
    <property type="entry name" value="P-loop_NTPase"/>
</dbReference>
<organism evidence="2 3">
    <name type="scientific">Kytococcus schroeteri</name>
    <dbReference type="NCBI Taxonomy" id="138300"/>
    <lineage>
        <taxon>Bacteria</taxon>
        <taxon>Bacillati</taxon>
        <taxon>Actinomycetota</taxon>
        <taxon>Actinomycetes</taxon>
        <taxon>Micrococcales</taxon>
        <taxon>Kytococcaceae</taxon>
        <taxon>Kytococcus</taxon>
    </lineage>
</organism>
<keyword evidence="3" id="KW-1185">Reference proteome</keyword>
<dbReference type="Gene3D" id="3.40.50.300">
    <property type="entry name" value="P-loop containing nucleotide triphosphate hydrolases"/>
    <property type="match status" value="1"/>
</dbReference>
<proteinExistence type="predicted"/>
<reference evidence="2 3" key="1">
    <citation type="submission" date="2017-12" db="EMBL/GenBank/DDBJ databases">
        <title>Phylogenetic diversity of female urinary microbiome.</title>
        <authorList>
            <person name="Thomas-White K."/>
            <person name="Wolfe A.J."/>
        </authorList>
    </citation>
    <scope>NUCLEOTIDE SEQUENCE [LARGE SCALE GENOMIC DNA]</scope>
    <source>
        <strain evidence="2 3">UMB1298</strain>
    </source>
</reference>
<dbReference type="OrthoDB" id="145933at2"/>
<dbReference type="EMBL" id="PKIZ01000004">
    <property type="protein sequence ID" value="PKZ42272.1"/>
    <property type="molecule type" value="Genomic_DNA"/>
</dbReference>
<feature type="compositionally biased region" description="Low complexity" evidence="1">
    <location>
        <begin position="1"/>
        <end position="16"/>
    </location>
</feature>
<evidence type="ECO:0000256" key="1">
    <source>
        <dbReference type="SAM" id="MobiDB-lite"/>
    </source>
</evidence>
<accession>A0A2I1PCA8</accession>
<sequence length="403" mass="41316">MTATLETAPTLATPPTTGHPERTTPSVDLVAGIAPVAGDPSAATRPTSSTTTPVDAARLRAAKVAYTTRHLAARLAEDAEDLHLLAGADVAPRAGDVVLARVVSMGHHKKVPGAGGRRQTLYPGDEVLVAYGDRYAPDQFEAVVPGSLAHTHLAAAGGLAADVVERHGRTEAPTVLEPLGLLAQADGRRITLRDVSPCAVSTEPTPTRRDTATRTVVVLGSSMNAGKTTVVANIVRGLSRAGLTVAAGKATGTGAWGDPGLFTDSGAAKVLDFTDFGYGSTFRLDLEETGHLVRSVRDELAADAPDVVVVEIADGLFQRETHHLLHDGSLADADGIVLAVGEALGAVAGVRTLREAGLPVVGVSGAVTASPLASREAAAVLDLPLVDTFTLSEPETVRALLGL</sequence>
<dbReference type="AlphaFoldDB" id="A0A2I1PCA8"/>